<dbReference type="PANTHER" id="PTHR43002">
    <property type="entry name" value="GLYCOGEN DEBRANCHING ENZYME"/>
    <property type="match status" value="1"/>
</dbReference>
<dbReference type="CDD" id="cd11326">
    <property type="entry name" value="AmyAc_Glg_debranch"/>
    <property type="match status" value="1"/>
</dbReference>
<accession>A0A3B0RTT9</accession>
<dbReference type="InterPro" id="IPR004193">
    <property type="entry name" value="Glyco_hydro_13_N"/>
</dbReference>
<dbReference type="CDD" id="cd02856">
    <property type="entry name" value="E_set_GDE_Isoamylase_N"/>
    <property type="match status" value="1"/>
</dbReference>
<evidence type="ECO:0000256" key="4">
    <source>
        <dbReference type="SAM" id="MobiDB-lite"/>
    </source>
</evidence>
<keyword evidence="3 6" id="KW-0326">Glycosidase</keyword>
<dbReference type="NCBIfam" id="TIGR02100">
    <property type="entry name" value="glgX_debranch"/>
    <property type="match status" value="1"/>
</dbReference>
<dbReference type="GO" id="GO:0004135">
    <property type="term" value="F:amylo-alpha-1,6-glucosidase activity"/>
    <property type="evidence" value="ECO:0007669"/>
    <property type="project" value="InterPro"/>
</dbReference>
<dbReference type="EMBL" id="UOEI01000153">
    <property type="protein sequence ID" value="VAV95607.1"/>
    <property type="molecule type" value="Genomic_DNA"/>
</dbReference>
<protein>
    <submittedName>
        <fullName evidence="6">Limit dextrin alpha-1,6-maltotetraose-hydrolase</fullName>
        <ecNumber evidence="6">3.2.1.196</ecNumber>
    </submittedName>
</protein>
<dbReference type="GO" id="GO:0120549">
    <property type="term" value="F:limit dextrin alpha-1,6-maltotetraose-hydrolase activity"/>
    <property type="evidence" value="ECO:0007669"/>
    <property type="project" value="UniProtKB-EC"/>
</dbReference>
<dbReference type="SUPFAM" id="SSF51445">
    <property type="entry name" value="(Trans)glycosidases"/>
    <property type="match status" value="1"/>
</dbReference>
<dbReference type="InterPro" id="IPR017853">
    <property type="entry name" value="GH"/>
</dbReference>
<dbReference type="SMART" id="SM00642">
    <property type="entry name" value="Aamy"/>
    <property type="match status" value="1"/>
</dbReference>
<sequence length="704" mass="79393">MTDLVWPGSAYPLGAAFDGSGTNFAIFAENAERVELCLFDDENFETRLRLPESTAFVHHGYVPGVRPGHRYGFRVHGPWAPAEGLLYNANKLLIDPYARAIEGEVDWSEAVFGYQWEHPDRLNEQDSAPFVPRSVVVDGAFDWGDDTSPRYPLHRSIIYETHVKGISKRHPDVPPELRGTYAGMATEPIIDYLGSLGITAVELMPVHHFVSEYHLIEMGLTNYWGYSSIGYFAPHGPFAASGDRGQQVAEFKGLVKALHAAGIEVILDVVYNHTGEGGPQGPTLSYRGIDNESYYRLDPSDPARYIDYTGTGNSLNVRHRQVLKMIMDSLRYWVSEMHVDGFRFDLASALARDLHDVDKLGTFFDLIHQDPIISRVKLIAEPWDVGEGGYQVGNFPPLWSEWNGKYRDGVRDYWRGSDWSLAEFASRFTGSSDLYGFAGRKPHASINFITAHDGFTLRDLVSYNDKHNEANGEDNRDGTHDNRSWNSGAEGETEDRVVITLRKRRVRAMLTTLLLSQGVPMLLGGDEMGRTQRGNNNGYCQDNEISWYDWDDADAGLMDFTRALIRIRSEHPVFRRRRWFEGSSVRGSERHDIAWYNTDGTPMSNEDWNKGFAKSLAVYLNGQAIPTLDDRGERVIDDSFLILFNAHSEPVRFTMPADLSELEWEITLYSETGLEPELPIAAPETGEVEGWSVMLLRKRNGGDA</sequence>
<dbReference type="InterPro" id="IPR013783">
    <property type="entry name" value="Ig-like_fold"/>
</dbReference>
<dbReference type="Pfam" id="PF02922">
    <property type="entry name" value="CBM_48"/>
    <property type="match status" value="1"/>
</dbReference>
<dbReference type="Gene3D" id="2.60.40.1180">
    <property type="entry name" value="Golgi alpha-mannosidase II"/>
    <property type="match status" value="1"/>
</dbReference>
<dbReference type="Gene3D" id="2.60.40.10">
    <property type="entry name" value="Immunoglobulins"/>
    <property type="match status" value="1"/>
</dbReference>
<feature type="compositionally biased region" description="Basic and acidic residues" evidence="4">
    <location>
        <begin position="466"/>
        <end position="483"/>
    </location>
</feature>
<dbReference type="AlphaFoldDB" id="A0A3B0RTT9"/>
<name>A0A3B0RTT9_9ZZZZ</name>
<dbReference type="InterPro" id="IPR006047">
    <property type="entry name" value="GH13_cat_dom"/>
</dbReference>
<dbReference type="InterPro" id="IPR011837">
    <property type="entry name" value="Glycogen_debranch_GlgX"/>
</dbReference>
<dbReference type="InterPro" id="IPR044505">
    <property type="entry name" value="GlgX_Isoamylase_N_E_set"/>
</dbReference>
<evidence type="ECO:0000259" key="5">
    <source>
        <dbReference type="SMART" id="SM00642"/>
    </source>
</evidence>
<dbReference type="EC" id="3.2.1.196" evidence="6"/>
<dbReference type="Gene3D" id="3.20.20.80">
    <property type="entry name" value="Glycosidases"/>
    <property type="match status" value="1"/>
</dbReference>
<evidence type="ECO:0000256" key="1">
    <source>
        <dbReference type="ARBA" id="ARBA00008061"/>
    </source>
</evidence>
<feature type="domain" description="Glycosyl hydrolase family 13 catalytic" evidence="5">
    <location>
        <begin position="134"/>
        <end position="568"/>
    </location>
</feature>
<feature type="region of interest" description="Disordered" evidence="4">
    <location>
        <begin position="466"/>
        <end position="489"/>
    </location>
</feature>
<evidence type="ECO:0000313" key="6">
    <source>
        <dbReference type="EMBL" id="VAV95607.1"/>
    </source>
</evidence>
<comment type="similarity">
    <text evidence="1">Belongs to the glycosyl hydrolase 13 family.</text>
</comment>
<gene>
    <name evidence="6" type="ORF">MNBD_ACTINO01-2131</name>
</gene>
<dbReference type="SUPFAM" id="SSF81296">
    <property type="entry name" value="E set domains"/>
    <property type="match status" value="1"/>
</dbReference>
<reference evidence="6" key="1">
    <citation type="submission" date="2018-06" db="EMBL/GenBank/DDBJ databases">
        <authorList>
            <person name="Zhirakovskaya E."/>
        </authorList>
    </citation>
    <scope>NUCLEOTIDE SEQUENCE</scope>
</reference>
<dbReference type="SUPFAM" id="SSF51011">
    <property type="entry name" value="Glycosyl hydrolase domain"/>
    <property type="match status" value="1"/>
</dbReference>
<dbReference type="InterPro" id="IPR013780">
    <property type="entry name" value="Glyco_hydro_b"/>
</dbReference>
<keyword evidence="2 6" id="KW-0378">Hydrolase</keyword>
<evidence type="ECO:0000256" key="3">
    <source>
        <dbReference type="ARBA" id="ARBA00023295"/>
    </source>
</evidence>
<proteinExistence type="inferred from homology"/>
<dbReference type="GO" id="GO:0005980">
    <property type="term" value="P:glycogen catabolic process"/>
    <property type="evidence" value="ECO:0007669"/>
    <property type="project" value="InterPro"/>
</dbReference>
<organism evidence="6">
    <name type="scientific">hydrothermal vent metagenome</name>
    <dbReference type="NCBI Taxonomy" id="652676"/>
    <lineage>
        <taxon>unclassified sequences</taxon>
        <taxon>metagenomes</taxon>
        <taxon>ecological metagenomes</taxon>
    </lineage>
</organism>
<evidence type="ECO:0000256" key="2">
    <source>
        <dbReference type="ARBA" id="ARBA00022801"/>
    </source>
</evidence>
<dbReference type="InterPro" id="IPR014756">
    <property type="entry name" value="Ig_E-set"/>
</dbReference>